<dbReference type="SUPFAM" id="SSF55486">
    <property type="entry name" value="Metalloproteases ('zincins'), catalytic domain"/>
    <property type="match status" value="1"/>
</dbReference>
<dbReference type="Proteomes" id="UP001321749">
    <property type="component" value="Unassembled WGS sequence"/>
</dbReference>
<keyword evidence="1" id="KW-0732">Signal</keyword>
<evidence type="ECO:0000256" key="1">
    <source>
        <dbReference type="SAM" id="SignalP"/>
    </source>
</evidence>
<accession>A0AAV9HLH8</accession>
<feature type="signal peptide" evidence="1">
    <location>
        <begin position="1"/>
        <end position="23"/>
    </location>
</feature>
<organism evidence="2 3">
    <name type="scientific">Cladorrhinum samala</name>
    <dbReference type="NCBI Taxonomy" id="585594"/>
    <lineage>
        <taxon>Eukaryota</taxon>
        <taxon>Fungi</taxon>
        <taxon>Dikarya</taxon>
        <taxon>Ascomycota</taxon>
        <taxon>Pezizomycotina</taxon>
        <taxon>Sordariomycetes</taxon>
        <taxon>Sordariomycetidae</taxon>
        <taxon>Sordariales</taxon>
        <taxon>Podosporaceae</taxon>
        <taxon>Cladorrhinum</taxon>
    </lineage>
</organism>
<comment type="caution">
    <text evidence="2">The sequence shown here is derived from an EMBL/GenBank/DDBJ whole genome shotgun (WGS) entry which is preliminary data.</text>
</comment>
<reference evidence="2" key="1">
    <citation type="journal article" date="2023" name="Mol. Phylogenet. Evol.">
        <title>Genome-scale phylogeny and comparative genomics of the fungal order Sordariales.</title>
        <authorList>
            <person name="Hensen N."/>
            <person name="Bonometti L."/>
            <person name="Westerberg I."/>
            <person name="Brannstrom I.O."/>
            <person name="Guillou S."/>
            <person name="Cros-Aarteil S."/>
            <person name="Calhoun S."/>
            <person name="Haridas S."/>
            <person name="Kuo A."/>
            <person name="Mondo S."/>
            <person name="Pangilinan J."/>
            <person name="Riley R."/>
            <person name="LaButti K."/>
            <person name="Andreopoulos B."/>
            <person name="Lipzen A."/>
            <person name="Chen C."/>
            <person name="Yan M."/>
            <person name="Daum C."/>
            <person name="Ng V."/>
            <person name="Clum A."/>
            <person name="Steindorff A."/>
            <person name="Ohm R.A."/>
            <person name="Martin F."/>
            <person name="Silar P."/>
            <person name="Natvig D.O."/>
            <person name="Lalanne C."/>
            <person name="Gautier V."/>
            <person name="Ament-Velasquez S.L."/>
            <person name="Kruys A."/>
            <person name="Hutchinson M.I."/>
            <person name="Powell A.J."/>
            <person name="Barry K."/>
            <person name="Miller A.N."/>
            <person name="Grigoriev I.V."/>
            <person name="Debuchy R."/>
            <person name="Gladieux P."/>
            <person name="Hiltunen Thoren M."/>
            <person name="Johannesson H."/>
        </authorList>
    </citation>
    <scope>NUCLEOTIDE SEQUENCE</scope>
    <source>
        <strain evidence="2">PSN324</strain>
    </source>
</reference>
<sequence>MFSFFLAFNFPLATLLSPLGTLAQDPRDATVLRLEKMPAFFSGLNIFNTEEPCGGLNGLCVPRGYYQRHQWGKIPVFCVENATKPLVNETTYCSPYDVEVYNVSYDDCPDHPVTMCRCQNASVSISQMHHDFGKVPVRARQWIRAVKAIPDQSCNGHICINGPCLSSTSVYLHEVGHSLDVVLGSQGRCVSDTDEWRDAVLNNDTCVPDGYSEASWHENFAQNTVIAAYHHTVRNIWDAYPGNASTGISCMKGALQKTIDLTREIFVYKKGMSCDRTWTGPVTFVCMGPEARKQGLCEGVEDSNIDWAKVTGTPV</sequence>
<dbReference type="EMBL" id="MU864990">
    <property type="protein sequence ID" value="KAK4461472.1"/>
    <property type="molecule type" value="Genomic_DNA"/>
</dbReference>
<keyword evidence="3" id="KW-1185">Reference proteome</keyword>
<reference evidence="2" key="2">
    <citation type="submission" date="2023-06" db="EMBL/GenBank/DDBJ databases">
        <authorList>
            <consortium name="Lawrence Berkeley National Laboratory"/>
            <person name="Mondo S.J."/>
            <person name="Hensen N."/>
            <person name="Bonometti L."/>
            <person name="Westerberg I."/>
            <person name="Brannstrom I.O."/>
            <person name="Guillou S."/>
            <person name="Cros-Aarteil S."/>
            <person name="Calhoun S."/>
            <person name="Haridas S."/>
            <person name="Kuo A."/>
            <person name="Pangilinan J."/>
            <person name="Riley R."/>
            <person name="Labutti K."/>
            <person name="Andreopoulos B."/>
            <person name="Lipzen A."/>
            <person name="Chen C."/>
            <person name="Yanf M."/>
            <person name="Daum C."/>
            <person name="Ng V."/>
            <person name="Clum A."/>
            <person name="Steindorff A."/>
            <person name="Ohm R."/>
            <person name="Martin F."/>
            <person name="Silar P."/>
            <person name="Natvig D."/>
            <person name="Lalanne C."/>
            <person name="Gautier V."/>
            <person name="Ament-Velasquez S.L."/>
            <person name="Kruys A."/>
            <person name="Hutchinson M.I."/>
            <person name="Powell A.J."/>
            <person name="Barry K."/>
            <person name="Miller A.N."/>
            <person name="Grigoriev I.V."/>
            <person name="Debuchy R."/>
            <person name="Gladieux P."/>
            <person name="Thoren M.H."/>
            <person name="Johannesson H."/>
        </authorList>
    </citation>
    <scope>NUCLEOTIDE SEQUENCE</scope>
    <source>
        <strain evidence="2">PSN324</strain>
    </source>
</reference>
<evidence type="ECO:0000313" key="3">
    <source>
        <dbReference type="Proteomes" id="UP001321749"/>
    </source>
</evidence>
<gene>
    <name evidence="2" type="ORF">QBC42DRAFT_178485</name>
</gene>
<dbReference type="AlphaFoldDB" id="A0AAV9HLH8"/>
<evidence type="ECO:0000313" key="2">
    <source>
        <dbReference type="EMBL" id="KAK4461472.1"/>
    </source>
</evidence>
<protein>
    <recommendedName>
        <fullName evidence="4">Peptidase M12A domain-containing protein</fullName>
    </recommendedName>
</protein>
<proteinExistence type="predicted"/>
<evidence type="ECO:0008006" key="4">
    <source>
        <dbReference type="Google" id="ProtNLM"/>
    </source>
</evidence>
<name>A0AAV9HLH8_9PEZI</name>
<feature type="chain" id="PRO_5043799012" description="Peptidase M12A domain-containing protein" evidence="1">
    <location>
        <begin position="24"/>
        <end position="315"/>
    </location>
</feature>